<dbReference type="Pfam" id="PF13426">
    <property type="entry name" value="PAS_9"/>
    <property type="match status" value="1"/>
</dbReference>
<dbReference type="AlphaFoldDB" id="A0A1W2F0M6"/>
<dbReference type="InterPro" id="IPR035965">
    <property type="entry name" value="PAS-like_dom_sf"/>
</dbReference>
<dbReference type="Gene3D" id="3.30.450.20">
    <property type="entry name" value="PAS domain"/>
    <property type="match status" value="1"/>
</dbReference>
<keyword evidence="4" id="KW-1185">Reference proteome</keyword>
<dbReference type="STRING" id="112901.SAMN04488500_1385"/>
<dbReference type="PROSITE" id="PS50112">
    <property type="entry name" value="PAS"/>
    <property type="match status" value="1"/>
</dbReference>
<dbReference type="SUPFAM" id="SSF55073">
    <property type="entry name" value="Nucleotide cyclase"/>
    <property type="match status" value="1"/>
</dbReference>
<dbReference type="Gene3D" id="3.30.70.270">
    <property type="match status" value="1"/>
</dbReference>
<gene>
    <name evidence="3" type="ORF">SAMN04488500_1385</name>
</gene>
<evidence type="ECO:0000313" key="4">
    <source>
        <dbReference type="Proteomes" id="UP000192738"/>
    </source>
</evidence>
<dbReference type="OrthoDB" id="9804955at2"/>
<evidence type="ECO:0000259" key="1">
    <source>
        <dbReference type="PROSITE" id="PS50112"/>
    </source>
</evidence>
<dbReference type="InterPro" id="IPR000160">
    <property type="entry name" value="GGDEF_dom"/>
</dbReference>
<dbReference type="EMBL" id="FWXI01000038">
    <property type="protein sequence ID" value="SMD15527.1"/>
    <property type="molecule type" value="Genomic_DNA"/>
</dbReference>
<dbReference type="PROSITE" id="PS50887">
    <property type="entry name" value="GGDEF"/>
    <property type="match status" value="1"/>
</dbReference>
<dbReference type="PANTHER" id="PTHR45138:SF9">
    <property type="entry name" value="DIGUANYLATE CYCLASE DGCM-RELATED"/>
    <property type="match status" value="1"/>
</dbReference>
<reference evidence="3 4" key="1">
    <citation type="submission" date="2017-04" db="EMBL/GenBank/DDBJ databases">
        <authorList>
            <person name="Afonso C.L."/>
            <person name="Miller P.J."/>
            <person name="Scott M.A."/>
            <person name="Spackman E."/>
            <person name="Goraichik I."/>
            <person name="Dimitrov K.M."/>
            <person name="Suarez D.L."/>
            <person name="Swayne D.E."/>
        </authorList>
    </citation>
    <scope>NUCLEOTIDE SEQUENCE [LARGE SCALE GENOMIC DNA]</scope>
    <source>
        <strain evidence="3 4">DSM 5090</strain>
    </source>
</reference>
<dbReference type="InterPro" id="IPR043128">
    <property type="entry name" value="Rev_trsase/Diguanyl_cyclase"/>
</dbReference>
<dbReference type="InterPro" id="IPR029787">
    <property type="entry name" value="Nucleotide_cyclase"/>
</dbReference>
<dbReference type="NCBIfam" id="TIGR00229">
    <property type="entry name" value="sensory_box"/>
    <property type="match status" value="1"/>
</dbReference>
<dbReference type="Pfam" id="PF00990">
    <property type="entry name" value="GGDEF"/>
    <property type="match status" value="1"/>
</dbReference>
<dbReference type="RefSeq" id="WP_084578417.1">
    <property type="nucleotide sequence ID" value="NZ_CP155572.1"/>
</dbReference>
<proteinExistence type="predicted"/>
<accession>A0A1W2F0M6</accession>
<dbReference type="GO" id="GO:0052621">
    <property type="term" value="F:diguanylate cyclase activity"/>
    <property type="evidence" value="ECO:0007669"/>
    <property type="project" value="TreeGrafter"/>
</dbReference>
<protein>
    <submittedName>
        <fullName evidence="3">PAS domain S-box-containing protein/diguanylate cyclase (GGDEF) domain-containing protein</fullName>
    </submittedName>
</protein>
<dbReference type="InterPro" id="IPR050469">
    <property type="entry name" value="Diguanylate_Cyclase"/>
</dbReference>
<dbReference type="CDD" id="cd00130">
    <property type="entry name" value="PAS"/>
    <property type="match status" value="1"/>
</dbReference>
<evidence type="ECO:0000259" key="2">
    <source>
        <dbReference type="PROSITE" id="PS50887"/>
    </source>
</evidence>
<dbReference type="NCBIfam" id="TIGR00254">
    <property type="entry name" value="GGDEF"/>
    <property type="match status" value="1"/>
</dbReference>
<dbReference type="CDD" id="cd01949">
    <property type="entry name" value="GGDEF"/>
    <property type="match status" value="1"/>
</dbReference>
<dbReference type="InterPro" id="IPR000014">
    <property type="entry name" value="PAS"/>
</dbReference>
<dbReference type="Proteomes" id="UP000192738">
    <property type="component" value="Unassembled WGS sequence"/>
</dbReference>
<name>A0A1W2F0M6_9FIRM</name>
<sequence>MKNKLVFFPTQQFYNAILDLTHDCLLLVDVKTKLIVYANKACSYLYGYTPEQLVGLPISVINITGDQIIQQKMSKVMQCYPETYRFESLHARKDGHTLNVEVISRMVEINTRKYFLSHITNITKQKQMQLQIQGLIRQLSSQAYYDYLTQAYNRTYLFNNYLRRITNRNIGIILLDINKFKIINDTYGHQAGDFILVEITKYIRLDIHKSGKLIRYGGDELLIVLVDTHLEELAKVAEQIETGIASKEFVFNKHKILCSVSSGIASDFVLNTKDFEDLIKKADHALYVKKKQGVVST</sequence>
<dbReference type="SUPFAM" id="SSF55785">
    <property type="entry name" value="PYP-like sensor domain (PAS domain)"/>
    <property type="match status" value="1"/>
</dbReference>
<feature type="domain" description="PAS" evidence="1">
    <location>
        <begin position="10"/>
        <end position="55"/>
    </location>
</feature>
<organism evidence="3 4">
    <name type="scientific">Sporomusa malonica</name>
    <dbReference type="NCBI Taxonomy" id="112901"/>
    <lineage>
        <taxon>Bacteria</taxon>
        <taxon>Bacillati</taxon>
        <taxon>Bacillota</taxon>
        <taxon>Negativicutes</taxon>
        <taxon>Selenomonadales</taxon>
        <taxon>Sporomusaceae</taxon>
        <taxon>Sporomusa</taxon>
    </lineage>
</organism>
<dbReference type="PANTHER" id="PTHR45138">
    <property type="entry name" value="REGULATORY COMPONENTS OF SENSORY TRANSDUCTION SYSTEM"/>
    <property type="match status" value="1"/>
</dbReference>
<dbReference type="SMART" id="SM00267">
    <property type="entry name" value="GGDEF"/>
    <property type="match status" value="1"/>
</dbReference>
<feature type="domain" description="GGDEF" evidence="2">
    <location>
        <begin position="168"/>
        <end position="297"/>
    </location>
</feature>
<evidence type="ECO:0000313" key="3">
    <source>
        <dbReference type="EMBL" id="SMD15527.1"/>
    </source>
</evidence>
<dbReference type="SMART" id="SM00091">
    <property type="entry name" value="PAS"/>
    <property type="match status" value="1"/>
</dbReference>